<dbReference type="InParanoid" id="A0A401GCE6"/>
<protein>
    <submittedName>
        <fullName evidence="2">Uncharacterized protein</fullName>
    </submittedName>
</protein>
<feature type="compositionally biased region" description="Basic residues" evidence="1">
    <location>
        <begin position="248"/>
        <end position="261"/>
    </location>
</feature>
<feature type="compositionally biased region" description="Basic and acidic residues" evidence="1">
    <location>
        <begin position="663"/>
        <end position="679"/>
    </location>
</feature>
<dbReference type="AlphaFoldDB" id="A0A401GCE6"/>
<comment type="caution">
    <text evidence="2">The sequence shown here is derived from an EMBL/GenBank/DDBJ whole genome shotgun (WGS) entry which is preliminary data.</text>
</comment>
<dbReference type="STRING" id="139825.A0A401GCE6"/>
<evidence type="ECO:0000313" key="3">
    <source>
        <dbReference type="Proteomes" id="UP000287166"/>
    </source>
</evidence>
<accession>A0A401GCE6</accession>
<feature type="compositionally biased region" description="Low complexity" evidence="1">
    <location>
        <begin position="412"/>
        <end position="423"/>
    </location>
</feature>
<feature type="region of interest" description="Disordered" evidence="1">
    <location>
        <begin position="646"/>
        <end position="709"/>
    </location>
</feature>
<feature type="compositionally biased region" description="Basic and acidic residues" evidence="1">
    <location>
        <begin position="314"/>
        <end position="325"/>
    </location>
</feature>
<gene>
    <name evidence="2" type="ORF">SCP_0210500</name>
</gene>
<feature type="compositionally biased region" description="Polar residues" evidence="1">
    <location>
        <begin position="496"/>
        <end position="508"/>
    </location>
</feature>
<feature type="region of interest" description="Disordered" evidence="1">
    <location>
        <begin position="486"/>
        <end position="541"/>
    </location>
</feature>
<feature type="compositionally biased region" description="Polar residues" evidence="1">
    <location>
        <begin position="397"/>
        <end position="411"/>
    </location>
</feature>
<dbReference type="GeneID" id="38776766"/>
<dbReference type="EMBL" id="BFAD01000002">
    <property type="protein sequence ID" value="GBE79849.1"/>
    <property type="molecule type" value="Genomic_DNA"/>
</dbReference>
<reference evidence="2 3" key="1">
    <citation type="journal article" date="2018" name="Sci. Rep.">
        <title>Genome sequence of the cauliflower mushroom Sparassis crispa (Hanabiratake) and its association with beneficial usage.</title>
        <authorList>
            <person name="Kiyama R."/>
            <person name="Furutani Y."/>
            <person name="Kawaguchi K."/>
            <person name="Nakanishi T."/>
        </authorList>
    </citation>
    <scope>NUCLEOTIDE SEQUENCE [LARGE SCALE GENOMIC DNA]</scope>
</reference>
<dbReference type="Proteomes" id="UP000287166">
    <property type="component" value="Unassembled WGS sequence"/>
</dbReference>
<feature type="region of interest" description="Disordered" evidence="1">
    <location>
        <begin position="217"/>
        <end position="453"/>
    </location>
</feature>
<sequence length="709" mass="77427">MPHRKSSFSTSSYAAAIAKASSEELLQYQNEAYIQLYRERDELVARERIHEEKYAKLISAIPSVLHGVPPSQISSVATDIRFAKANPIPPLERAEYPSVRFWYRQEYDAHIRELSESRSITQIDEDESEDGPKKPRYLENKDGTPFNKAQMKAATRVMREIWAELHCRDDVSYLPSTWSKKTADIAAFFYREMNLRIPELAYCHGDWKAEKLATDNYSQWTPPKKNKKKQSLSEPVDQSDESDSEVRPRRRRGGGKKKRHNSTMSENDHEGSLRRRRDSKRKRNQSSTSDEEGRNTRSPRRRRARKSPRHRSVVSRDDSSAHQDSHYQGAQRIHAPTDNVSTIAARPVPEPQPQASSSSADIDAALPTQSSVLDSPLPEHQPNASSSSATIDAALATESSALDSPLPETQPNASSSSANIDAALPTQSSVLDSPLPEHQPDTSSLSANVDNSVDDDTIPSTSVVALHTTHADAQSIPLLVPFDPLADEFDPPTPHSLPTQSKTTSASGTGVAPADSDLGAITADAPAKPKRKSPKMKANKSNDASNLFAINWLPMNQGKSRDEFSAAWAAVDAETRKKYEVLSATKKTAAKTEEAAKRKASRATKATNKSNANIAGCGRLWLGIRVLLHVEAGSTGDSFGAWGTMQGGSEASAMQGTGRRGGRGRERDGAGQGGRERDGGMAGAGLLGLQRTISKDNGPNHSLSKTVDV</sequence>
<feature type="compositionally biased region" description="Basic residues" evidence="1">
    <location>
        <begin position="297"/>
        <end position="313"/>
    </location>
</feature>
<keyword evidence="3" id="KW-1185">Reference proteome</keyword>
<feature type="compositionally biased region" description="Basic residues" evidence="1">
    <location>
        <begin position="274"/>
        <end position="284"/>
    </location>
</feature>
<feature type="compositionally biased region" description="Low complexity" evidence="1">
    <location>
        <begin position="355"/>
        <end position="365"/>
    </location>
</feature>
<dbReference type="OrthoDB" id="2804000at2759"/>
<name>A0A401GCE6_9APHY</name>
<dbReference type="RefSeq" id="XP_027610762.1">
    <property type="nucleotide sequence ID" value="XM_027754961.1"/>
</dbReference>
<feature type="region of interest" description="Disordered" evidence="1">
    <location>
        <begin position="118"/>
        <end position="144"/>
    </location>
</feature>
<feature type="compositionally biased region" description="Polar residues" evidence="1">
    <location>
        <begin position="441"/>
        <end position="451"/>
    </location>
</feature>
<feature type="compositionally biased region" description="Basic and acidic residues" evidence="1">
    <location>
        <begin position="130"/>
        <end position="142"/>
    </location>
</feature>
<evidence type="ECO:0000313" key="2">
    <source>
        <dbReference type="EMBL" id="GBE79849.1"/>
    </source>
</evidence>
<organism evidence="2 3">
    <name type="scientific">Sparassis crispa</name>
    <dbReference type="NCBI Taxonomy" id="139825"/>
    <lineage>
        <taxon>Eukaryota</taxon>
        <taxon>Fungi</taxon>
        <taxon>Dikarya</taxon>
        <taxon>Basidiomycota</taxon>
        <taxon>Agaricomycotina</taxon>
        <taxon>Agaricomycetes</taxon>
        <taxon>Polyporales</taxon>
        <taxon>Sparassidaceae</taxon>
        <taxon>Sparassis</taxon>
    </lineage>
</organism>
<feature type="compositionally biased region" description="Basic residues" evidence="1">
    <location>
        <begin position="528"/>
        <end position="538"/>
    </location>
</feature>
<proteinExistence type="predicted"/>
<feature type="compositionally biased region" description="Polar residues" evidence="1">
    <location>
        <begin position="691"/>
        <end position="709"/>
    </location>
</feature>
<evidence type="ECO:0000256" key="1">
    <source>
        <dbReference type="SAM" id="MobiDB-lite"/>
    </source>
</evidence>